<accession>A0AAE3A6W1</accession>
<dbReference type="CDD" id="cd07773">
    <property type="entry name" value="ASKHA_NBD_FGGY_FK"/>
    <property type="match status" value="1"/>
</dbReference>
<dbReference type="InterPro" id="IPR050406">
    <property type="entry name" value="FGGY_Carb_Kinase"/>
</dbReference>
<evidence type="ECO:0000256" key="1">
    <source>
        <dbReference type="ARBA" id="ARBA00009156"/>
    </source>
</evidence>
<keyword evidence="2" id="KW-0808">Transferase</keyword>
<reference evidence="6 7" key="1">
    <citation type="submission" date="2021-10" db="EMBL/GenBank/DDBJ databases">
        <title>Anaerobic single-cell dispensing facilitates the cultivation of human gut bacteria.</title>
        <authorList>
            <person name="Afrizal A."/>
        </authorList>
    </citation>
    <scope>NUCLEOTIDE SEQUENCE [LARGE SCALE GENOMIC DNA]</scope>
    <source>
        <strain evidence="6 7">CLA-AA-H276</strain>
    </source>
</reference>
<protein>
    <submittedName>
        <fullName evidence="6">FGGY-family carbohydrate kinase</fullName>
    </submittedName>
</protein>
<organism evidence="6 7">
    <name type="scientific">Hominiventricola filiformis</name>
    <dbReference type="NCBI Taxonomy" id="2885352"/>
    <lineage>
        <taxon>Bacteria</taxon>
        <taxon>Bacillati</taxon>
        <taxon>Bacillota</taxon>
        <taxon>Clostridia</taxon>
        <taxon>Lachnospirales</taxon>
        <taxon>Lachnospiraceae</taxon>
        <taxon>Hominiventricola</taxon>
    </lineage>
</organism>
<dbReference type="RefSeq" id="WP_118769306.1">
    <property type="nucleotide sequence ID" value="NZ_JAJEPS010000003.1"/>
</dbReference>
<dbReference type="GO" id="GO:0016301">
    <property type="term" value="F:kinase activity"/>
    <property type="evidence" value="ECO:0007669"/>
    <property type="project" value="UniProtKB-KW"/>
</dbReference>
<name>A0AAE3A6W1_9FIRM</name>
<comment type="similarity">
    <text evidence="1">Belongs to the FGGY kinase family.</text>
</comment>
<dbReference type="Gene3D" id="3.30.420.40">
    <property type="match status" value="2"/>
</dbReference>
<dbReference type="SUPFAM" id="SSF53067">
    <property type="entry name" value="Actin-like ATPase domain"/>
    <property type="match status" value="2"/>
</dbReference>
<dbReference type="Pfam" id="PF00370">
    <property type="entry name" value="FGGY_N"/>
    <property type="match status" value="1"/>
</dbReference>
<dbReference type="InterPro" id="IPR018485">
    <property type="entry name" value="FGGY_C"/>
</dbReference>
<keyword evidence="3 6" id="KW-0418">Kinase</keyword>
<dbReference type="AlphaFoldDB" id="A0AAE3A6W1"/>
<evidence type="ECO:0000259" key="5">
    <source>
        <dbReference type="Pfam" id="PF02782"/>
    </source>
</evidence>
<comment type="caution">
    <text evidence="6">The sequence shown here is derived from an EMBL/GenBank/DDBJ whole genome shotgun (WGS) entry which is preliminary data.</text>
</comment>
<dbReference type="Pfam" id="PF02782">
    <property type="entry name" value="FGGY_C"/>
    <property type="match status" value="1"/>
</dbReference>
<dbReference type="PIRSF" id="PIRSF000538">
    <property type="entry name" value="GlpK"/>
    <property type="match status" value="1"/>
</dbReference>
<sequence length="505" mass="55993">MKLLIGLDIGTTALKAAVFDTAGKLLAVSTQEYDLITPQVNYVEEKGEVYWNAFKHAVADLKEKHPMSEEDEAALAISAQGETIFFLDKDGKDLRNAIVWMDNRAQEEAEFFKEKFGDETCYKVTGQVSFEPCWPASKILWVKNHEPEVFAKTAKFLLIEDYFIYRMTGKFATEGSLVCSSTYWDIIKKEYWPEMLECLGVKEDQLAPVYESGEVVGTIIPEVAEELGLLKNLTVCTGALDQAAGAIGAGNTHEGMFSETIGAALAICAPVARPVFDPNRRMPLHYFANADTYMIHTFTNGGMTLRWFRDKFCQIEMQAQELGLDDAYNMISKEVSKVPAGSDGLVMLPHLAGSNAPDVNAKAKGVWFGFTLQHTRAHFMRSVMESLGYIVKRNIDSLADMGIEVKEIRSLGGGSKSDVWNQIKSDICQIPLETVNSIEAASLGAAILAGKATGIFKNLNEAAESMVQVKKRTLPNTGNKTVYEDGYEMYRKLFGDLDQCFKKSI</sequence>
<feature type="domain" description="Carbohydrate kinase FGGY C-terminal" evidence="5">
    <location>
        <begin position="290"/>
        <end position="452"/>
    </location>
</feature>
<evidence type="ECO:0000256" key="3">
    <source>
        <dbReference type="ARBA" id="ARBA00022777"/>
    </source>
</evidence>
<dbReference type="InterPro" id="IPR043129">
    <property type="entry name" value="ATPase_NBD"/>
</dbReference>
<feature type="domain" description="Carbohydrate kinase FGGY N-terminal" evidence="4">
    <location>
        <begin position="4"/>
        <end position="248"/>
    </location>
</feature>
<dbReference type="GO" id="GO:0005975">
    <property type="term" value="P:carbohydrate metabolic process"/>
    <property type="evidence" value="ECO:0007669"/>
    <property type="project" value="InterPro"/>
</dbReference>
<dbReference type="InterPro" id="IPR018484">
    <property type="entry name" value="FGGY_N"/>
</dbReference>
<dbReference type="InterPro" id="IPR000577">
    <property type="entry name" value="Carb_kinase_FGGY"/>
</dbReference>
<keyword evidence="7" id="KW-1185">Reference proteome</keyword>
<gene>
    <name evidence="6" type="ORF">LKD36_04840</name>
</gene>
<evidence type="ECO:0000313" key="7">
    <source>
        <dbReference type="Proteomes" id="UP001198220"/>
    </source>
</evidence>
<proteinExistence type="inferred from homology"/>
<dbReference type="PANTHER" id="PTHR43095">
    <property type="entry name" value="SUGAR KINASE"/>
    <property type="match status" value="1"/>
</dbReference>
<evidence type="ECO:0000259" key="4">
    <source>
        <dbReference type="Pfam" id="PF00370"/>
    </source>
</evidence>
<dbReference type="Proteomes" id="UP001198220">
    <property type="component" value="Unassembled WGS sequence"/>
</dbReference>
<evidence type="ECO:0000313" key="6">
    <source>
        <dbReference type="EMBL" id="MCC2125503.1"/>
    </source>
</evidence>
<evidence type="ECO:0000256" key="2">
    <source>
        <dbReference type="ARBA" id="ARBA00022679"/>
    </source>
</evidence>
<dbReference type="EMBL" id="JAJEPS010000003">
    <property type="protein sequence ID" value="MCC2125503.1"/>
    <property type="molecule type" value="Genomic_DNA"/>
</dbReference>